<dbReference type="InterPro" id="IPR005814">
    <property type="entry name" value="Aminotrans_3"/>
</dbReference>
<dbReference type="Pfam" id="PF00668">
    <property type="entry name" value="Condensation"/>
    <property type="match status" value="1"/>
</dbReference>
<dbReference type="GO" id="GO:0008483">
    <property type="term" value="F:transaminase activity"/>
    <property type="evidence" value="ECO:0007669"/>
    <property type="project" value="UniProtKB-KW"/>
</dbReference>
<proteinExistence type="predicted"/>
<dbReference type="SUPFAM" id="SSF52777">
    <property type="entry name" value="CoA-dependent acyltransferases"/>
    <property type="match status" value="2"/>
</dbReference>
<evidence type="ECO:0000256" key="3">
    <source>
        <dbReference type="ARBA" id="ARBA00022553"/>
    </source>
</evidence>
<dbReference type="CDD" id="cd00610">
    <property type="entry name" value="OAT_like"/>
    <property type="match status" value="1"/>
</dbReference>
<keyword evidence="3" id="KW-0597">Phosphoprotein</keyword>
<evidence type="ECO:0000313" key="6">
    <source>
        <dbReference type="EMBL" id="MEX6633170.1"/>
    </source>
</evidence>
<accession>A0ABV3Z303</accession>
<dbReference type="Gene3D" id="3.30.559.10">
    <property type="entry name" value="Chloramphenicol acetyltransferase-like domain"/>
    <property type="match status" value="1"/>
</dbReference>
<dbReference type="InterPro" id="IPR049704">
    <property type="entry name" value="Aminotrans_3_PPA_site"/>
</dbReference>
<keyword evidence="7" id="KW-1185">Reference proteome</keyword>
<dbReference type="InterPro" id="IPR001242">
    <property type="entry name" value="Condensation_dom"/>
</dbReference>
<protein>
    <submittedName>
        <fullName evidence="6">Aminotransferase class III-fold pyridoxal phosphate-dependent enzyme</fullName>
    </submittedName>
</protein>
<dbReference type="SMART" id="SM00823">
    <property type="entry name" value="PKS_PP"/>
    <property type="match status" value="1"/>
</dbReference>
<dbReference type="PROSITE" id="PS50075">
    <property type="entry name" value="CARRIER"/>
    <property type="match status" value="1"/>
</dbReference>
<dbReference type="SUPFAM" id="SSF53383">
    <property type="entry name" value="PLP-dependent transferases"/>
    <property type="match status" value="1"/>
</dbReference>
<dbReference type="Pfam" id="PF00550">
    <property type="entry name" value="PP-binding"/>
    <property type="match status" value="1"/>
</dbReference>
<dbReference type="PANTHER" id="PTHR43713:SF3">
    <property type="entry name" value="GLUTAMATE-1-SEMIALDEHYDE 2,1-AMINOMUTASE 1, CHLOROPLASTIC-RELATED"/>
    <property type="match status" value="1"/>
</dbReference>
<dbReference type="InterPro" id="IPR015421">
    <property type="entry name" value="PyrdxlP-dep_Trfase_major"/>
</dbReference>
<dbReference type="Gene3D" id="3.30.559.30">
    <property type="entry name" value="Nonribosomal peptide synthetase, condensation domain"/>
    <property type="match status" value="1"/>
</dbReference>
<dbReference type="InterPro" id="IPR009081">
    <property type="entry name" value="PP-bd_ACP"/>
</dbReference>
<dbReference type="Pfam" id="PF00202">
    <property type="entry name" value="Aminotran_3"/>
    <property type="match status" value="1"/>
</dbReference>
<dbReference type="RefSeq" id="WP_369313117.1">
    <property type="nucleotide sequence ID" value="NZ_JBEHZE010000001.1"/>
</dbReference>
<organism evidence="6 7">
    <name type="scientific">Hyphococcus lacteus</name>
    <dbReference type="NCBI Taxonomy" id="3143536"/>
    <lineage>
        <taxon>Bacteria</taxon>
        <taxon>Pseudomonadati</taxon>
        <taxon>Pseudomonadota</taxon>
        <taxon>Alphaproteobacteria</taxon>
        <taxon>Parvularculales</taxon>
        <taxon>Parvularculaceae</taxon>
        <taxon>Hyphococcus</taxon>
    </lineage>
</organism>
<gene>
    <name evidence="6" type="ORF">ABFZ84_06360</name>
</gene>
<dbReference type="PROSITE" id="PS00600">
    <property type="entry name" value="AA_TRANSFER_CLASS_3"/>
    <property type="match status" value="1"/>
</dbReference>
<comment type="caution">
    <text evidence="6">The sequence shown here is derived from an EMBL/GenBank/DDBJ whole genome shotgun (WGS) entry which is preliminary data.</text>
</comment>
<name>A0ABV3Z303_9PROT</name>
<evidence type="ECO:0000259" key="5">
    <source>
        <dbReference type="PROSITE" id="PS50075"/>
    </source>
</evidence>
<dbReference type="Gene3D" id="1.10.1200.10">
    <property type="entry name" value="ACP-like"/>
    <property type="match status" value="1"/>
</dbReference>
<evidence type="ECO:0000256" key="1">
    <source>
        <dbReference type="ARBA" id="ARBA00001933"/>
    </source>
</evidence>
<reference evidence="6 7" key="1">
    <citation type="submission" date="2024-05" db="EMBL/GenBank/DDBJ databases">
        <title>Three bacterial strains, DH-69, EH-24, and ECK-19 isolated from coastal sediments.</title>
        <authorList>
            <person name="Ye Y.-Q."/>
            <person name="Du Z.-J."/>
        </authorList>
    </citation>
    <scope>NUCLEOTIDE SEQUENCE [LARGE SCALE GENOMIC DNA]</scope>
    <source>
        <strain evidence="6 7">ECK-19</strain>
    </source>
</reference>
<dbReference type="SUPFAM" id="SSF47336">
    <property type="entry name" value="ACP-like"/>
    <property type="match status" value="1"/>
</dbReference>
<dbReference type="Proteomes" id="UP001560685">
    <property type="component" value="Unassembled WGS sequence"/>
</dbReference>
<dbReference type="PANTHER" id="PTHR43713">
    <property type="entry name" value="GLUTAMATE-1-SEMIALDEHYDE 2,1-AMINOMUTASE"/>
    <property type="match status" value="1"/>
</dbReference>
<comment type="cofactor">
    <cofactor evidence="1">
        <name>pyridoxal 5'-phosphate</name>
        <dbReference type="ChEBI" id="CHEBI:597326"/>
    </cofactor>
</comment>
<evidence type="ECO:0000313" key="7">
    <source>
        <dbReference type="Proteomes" id="UP001560685"/>
    </source>
</evidence>
<keyword evidence="2" id="KW-0596">Phosphopantetheine</keyword>
<evidence type="ECO:0000256" key="2">
    <source>
        <dbReference type="ARBA" id="ARBA00022450"/>
    </source>
</evidence>
<dbReference type="InterPro" id="IPR020806">
    <property type="entry name" value="PKS_PP-bd"/>
</dbReference>
<dbReference type="InterPro" id="IPR023213">
    <property type="entry name" value="CAT-like_dom_sf"/>
</dbReference>
<dbReference type="Gene3D" id="3.40.640.10">
    <property type="entry name" value="Type I PLP-dependent aspartate aminotransferase-like (Major domain)"/>
    <property type="match status" value="1"/>
</dbReference>
<keyword evidence="4" id="KW-0663">Pyridoxal phosphate</keyword>
<dbReference type="Gene3D" id="3.90.1150.10">
    <property type="entry name" value="Aspartate Aminotransferase, domain 1"/>
    <property type="match status" value="1"/>
</dbReference>
<dbReference type="InterPro" id="IPR015424">
    <property type="entry name" value="PyrdxlP-dep_Trfase"/>
</dbReference>
<dbReference type="InterPro" id="IPR015422">
    <property type="entry name" value="PyrdxlP-dep_Trfase_small"/>
</dbReference>
<keyword evidence="6" id="KW-0808">Transferase</keyword>
<keyword evidence="6" id="KW-0032">Aminotransferase</keyword>
<feature type="domain" description="Carrier" evidence="5">
    <location>
        <begin position="11"/>
        <end position="86"/>
    </location>
</feature>
<sequence length="1112" mass="122154">MTEQTSGNRAGRILTRLTELAAELSGFDVTDLSPDQTFLELGFDSLFMTQLATSFQKEFNVKITFRQLISEYPTLNAILGFLDQSLPQEALAEEPVAHVAPEPEPSSVPIGSPDEIAPTLNTGPQNVNTDGLAAIFAEQVSLMAKQLELLRASKTTVPTIPTPITDVAKAVAVKPTADRAETKPSVPTGFGPKVDAGASDKDVLTLSQQAHIDRLVARYNKRTEGSKAQTQADRAHHADPRTAAGFNPLWKEMVYPIVVKKSLGAHLWDVDDNQYIDILNGFGPNFFGHRAPFITDALKAQLDSGYEVGPQTPRAGDAAKLLCELTGMDRVSWVNTGSEAVQAAIRISRTVTGRDKIVVFKGDYHGNFDEVLVRGVTTAKGEGRTLPLAPGIPFQSVDNVIVVDYGEPSALETIQKHASEIAAVLVEPVQSRRPEFQPREFLHELRALTQKEGIVLVFDEVITGFRIRPGGAQEYFGIKADLATYGKIIGGGMPIGVVAGRSEFMDTFDGGMWQYGDDSIPSAGVTFFAGTFVRHPMAIAAAYASLQYLQNAGPGLQERVNKLATRLATELNEFFDERGVDIFVAHFASQMFIRVNEQSDLATLFFYHMRDRGIHVLEHFPSYMTAAHTDEDVDRIIAAAKDSIYEMQSDGILESPESDSGVIAGWSKKIGLTNAQKEVWIASQMGEMESCAFNESDSFEIDGDLDLNAFRSAVEDTLNQNEAFRLRFDAGGEFQSTAGSLPIELSLTDLSSLGADGARQQLAAQLEKLALTAFDLEKGPLVRANLFCLEASKHVFVIYCHHIIFDGYSAELMIQEITDRYAAKVSGGVRENSDLIPFGIYAERMENAGNEIPTYWLKVFAEDHPEPLDLPTDRPRGAKRQYNGNTVHRELPQKLCLGVKEAAKQLGVSQFALLLSAYSALLSRLTSQEDMVIGVPTAGQARENIDAIGYCVNILPVRTNPGFEDEFSDFAKGLQKATFDAFDNQNLSISDLMNRLKIPRDPSRLALIETVFNFSRYFSGVSMPGCTLTARENRRFAVYHDLFFNIVDAGECLVIDWDYAADLFDEETISRWIDHYIALLSDIVRHPKKRIGDLSLIVPEGSADILSVGPNG</sequence>
<evidence type="ECO:0000256" key="4">
    <source>
        <dbReference type="ARBA" id="ARBA00022898"/>
    </source>
</evidence>
<dbReference type="EMBL" id="JBEHZE010000001">
    <property type="protein sequence ID" value="MEX6633170.1"/>
    <property type="molecule type" value="Genomic_DNA"/>
</dbReference>
<dbReference type="InterPro" id="IPR036736">
    <property type="entry name" value="ACP-like_sf"/>
</dbReference>